<proteinExistence type="predicted"/>
<dbReference type="Proteomes" id="UP000185728">
    <property type="component" value="Unassembled WGS sequence"/>
</dbReference>
<dbReference type="InterPro" id="IPR052344">
    <property type="entry name" value="Transposase-related"/>
</dbReference>
<evidence type="ECO:0000259" key="1">
    <source>
        <dbReference type="Pfam" id="PF03050"/>
    </source>
</evidence>
<feature type="domain" description="Transposase IS66 central" evidence="1">
    <location>
        <begin position="2"/>
        <end position="62"/>
    </location>
</feature>
<dbReference type="Pfam" id="PF03050">
    <property type="entry name" value="DDE_Tnp_IS66"/>
    <property type="match status" value="1"/>
</dbReference>
<protein>
    <submittedName>
        <fullName evidence="2">Transposase IS66 family protein</fullName>
    </submittedName>
</protein>
<evidence type="ECO:0000313" key="2">
    <source>
        <dbReference type="EMBL" id="SIS43179.1"/>
    </source>
</evidence>
<dbReference type="InterPro" id="IPR004291">
    <property type="entry name" value="Transposase_IS66_central"/>
</dbReference>
<reference evidence="2 3" key="1">
    <citation type="submission" date="2017-01" db="EMBL/GenBank/DDBJ databases">
        <authorList>
            <person name="Varghese N."/>
            <person name="Submissions S."/>
        </authorList>
    </citation>
    <scope>NUCLEOTIDE SEQUENCE [LARGE SCALE GENOMIC DNA]</scope>
    <source>
        <strain evidence="2 3">DSM 2061</strain>
    </source>
</reference>
<sequence length="67" mass="7366">MVLPKSAIGKAISYTLKLWGKLIAYASDGSYEIDNNRIENTIRPLAIGRKNYLFAGLHKAAQKAAMV</sequence>
<accession>A0ABY1KJZ4</accession>
<keyword evidence="3" id="KW-1185">Reference proteome</keyword>
<dbReference type="PANTHER" id="PTHR33678">
    <property type="entry name" value="BLL1576 PROTEIN"/>
    <property type="match status" value="1"/>
</dbReference>
<dbReference type="RefSeq" id="WP_076453714.1">
    <property type="nucleotide sequence ID" value="NZ_FTOB01000001.1"/>
</dbReference>
<organism evidence="2 3">
    <name type="scientific">Zobellia uliginosa</name>
    <dbReference type="NCBI Taxonomy" id="143224"/>
    <lineage>
        <taxon>Bacteria</taxon>
        <taxon>Pseudomonadati</taxon>
        <taxon>Bacteroidota</taxon>
        <taxon>Flavobacteriia</taxon>
        <taxon>Flavobacteriales</taxon>
        <taxon>Flavobacteriaceae</taxon>
        <taxon>Zobellia</taxon>
    </lineage>
</organism>
<evidence type="ECO:0000313" key="3">
    <source>
        <dbReference type="Proteomes" id="UP000185728"/>
    </source>
</evidence>
<name>A0ABY1KJZ4_9FLAO</name>
<gene>
    <name evidence="2" type="ORF">SAMN05421766_101941</name>
</gene>
<comment type="caution">
    <text evidence="2">The sequence shown here is derived from an EMBL/GenBank/DDBJ whole genome shotgun (WGS) entry which is preliminary data.</text>
</comment>
<dbReference type="PANTHER" id="PTHR33678:SF1">
    <property type="entry name" value="BLL1576 PROTEIN"/>
    <property type="match status" value="1"/>
</dbReference>
<dbReference type="EMBL" id="FTOB01000001">
    <property type="protein sequence ID" value="SIS43179.1"/>
    <property type="molecule type" value="Genomic_DNA"/>
</dbReference>